<dbReference type="GO" id="GO:0005740">
    <property type="term" value="C:mitochondrial envelope"/>
    <property type="evidence" value="ECO:0007669"/>
    <property type="project" value="InterPro"/>
</dbReference>
<dbReference type="PANTHER" id="PTHR10122:SF0">
    <property type="entry name" value="CYTOCHROME C OXIDASE SUBUNIT 5B, ISOFORM A-RELATED"/>
    <property type="match status" value="1"/>
</dbReference>
<dbReference type="EMBL" id="CAMPGE010000111">
    <property type="protein sequence ID" value="CAI2358834.1"/>
    <property type="molecule type" value="Genomic_DNA"/>
</dbReference>
<proteinExistence type="predicted"/>
<dbReference type="PANTHER" id="PTHR10122">
    <property type="entry name" value="CYTOCHROME C OXIDASE SUBUNIT 5B, MITOCHONDRIAL"/>
    <property type="match status" value="1"/>
</dbReference>
<evidence type="ECO:0000256" key="1">
    <source>
        <dbReference type="ARBA" id="ARBA00022723"/>
    </source>
</evidence>
<keyword evidence="5" id="KW-1185">Reference proteome</keyword>
<evidence type="ECO:0000313" key="4">
    <source>
        <dbReference type="EMBL" id="CAI2358834.1"/>
    </source>
</evidence>
<reference evidence="4" key="1">
    <citation type="submission" date="2023-07" db="EMBL/GenBank/DDBJ databases">
        <authorList>
            <consortium name="AG Swart"/>
            <person name="Singh M."/>
            <person name="Singh A."/>
            <person name="Seah K."/>
            <person name="Emmerich C."/>
        </authorList>
    </citation>
    <scope>NUCLEOTIDE SEQUENCE</scope>
    <source>
        <strain evidence="4">DP1</strain>
    </source>
</reference>
<feature type="compositionally biased region" description="Low complexity" evidence="3">
    <location>
        <begin position="686"/>
        <end position="701"/>
    </location>
</feature>
<dbReference type="InterPro" id="IPR036972">
    <property type="entry name" value="Cyt_c_oxidase_su5b_sf"/>
</dbReference>
<gene>
    <name evidence="4" type="ORF">ECRASSUSDP1_LOCUS117</name>
</gene>
<dbReference type="GO" id="GO:0045277">
    <property type="term" value="C:respiratory chain complex IV"/>
    <property type="evidence" value="ECO:0007669"/>
    <property type="project" value="InterPro"/>
</dbReference>
<protein>
    <submittedName>
        <fullName evidence="4">Uncharacterized protein</fullName>
    </submittedName>
</protein>
<dbReference type="Gene3D" id="2.60.11.10">
    <property type="entry name" value="Cytochrome c oxidase, subunit Vb"/>
    <property type="match status" value="1"/>
</dbReference>
<organism evidence="4 5">
    <name type="scientific">Euplotes crassus</name>
    <dbReference type="NCBI Taxonomy" id="5936"/>
    <lineage>
        <taxon>Eukaryota</taxon>
        <taxon>Sar</taxon>
        <taxon>Alveolata</taxon>
        <taxon>Ciliophora</taxon>
        <taxon>Intramacronucleata</taxon>
        <taxon>Spirotrichea</taxon>
        <taxon>Hypotrichia</taxon>
        <taxon>Euplotida</taxon>
        <taxon>Euplotidae</taxon>
        <taxon>Moneuplotes</taxon>
    </lineage>
</organism>
<dbReference type="Proteomes" id="UP001295684">
    <property type="component" value="Unassembled WGS sequence"/>
</dbReference>
<feature type="compositionally biased region" description="Basic and acidic residues" evidence="3">
    <location>
        <begin position="648"/>
        <end position="666"/>
    </location>
</feature>
<dbReference type="GO" id="GO:0046872">
    <property type="term" value="F:metal ion binding"/>
    <property type="evidence" value="ECO:0007669"/>
    <property type="project" value="UniProtKB-KW"/>
</dbReference>
<dbReference type="PROSITE" id="PS51359">
    <property type="entry name" value="COX5B_2"/>
    <property type="match status" value="1"/>
</dbReference>
<dbReference type="AlphaFoldDB" id="A0AAD1U4B5"/>
<dbReference type="InterPro" id="IPR002124">
    <property type="entry name" value="Cyt_c_oxidase_su5b"/>
</dbReference>
<evidence type="ECO:0000313" key="5">
    <source>
        <dbReference type="Proteomes" id="UP001295684"/>
    </source>
</evidence>
<sequence>MLLRGLNNRFTHGALKGRNHLLKATQATSTVSGSGNVGRPYFTFMDKVKEAVRVPVKHMESFFESGGHDYESQLPNTENLYGNTAMVFNAYLTHNAIDMNTWHDMDKTYHNQFGTVDNPVLIFTTDSSWRIVICQGPGVEDDSHAHEKMFYFVREGPMNRCHICGQCFKLVRLKDEYSEVNDYYSFMFSSLSHFDISEEDAVIPTKQMFGDRPSSNLQSAAGKNVYIHVNPDEADHMLVDPAYKMEKLEEAYEKLEALFMAFQRVERESGPAVATPVATSKNLYSNWFDIEKSIRELDRMFVKVEKFEARLFIDPDNHDRREQRMLARKRDRWTDNYTYFFGGLTEEEQMYRDYFQTDLEEHPEDAVEDAFIDELDIASQGEFKFENYEFIESSVGEDPHDPLVDLIDSKIFKYQYRVNNDSMQDYIRRMDRVVSRQLERASRRDPAVNKNLHDIFEEGDRERTLGAQIYKLVKGQAADGKVAQETKAIRDYMYEESLHQYKDYFESDDEEADFFEYMEELPARDRIKLIEIFEDYTVPKKDGKGYVKIPRREYNPELSFFSNAALDLADFRDRVLPLAQDAARLDGTFKYQRVTEHEPQKVLQQRREYMNKFLEGHGQPVVEFGGDTLTSEELLSSDEFTQTSEQAQKVHDVEDVDDKSVESSHDEAEEYESISEQSHSDESDGSSDSSSSSSSSSDRSG</sequence>
<dbReference type="GO" id="GO:0006123">
    <property type="term" value="P:mitochondrial electron transport, cytochrome c to oxygen"/>
    <property type="evidence" value="ECO:0007669"/>
    <property type="project" value="InterPro"/>
</dbReference>
<accession>A0AAD1U4B5</accession>
<keyword evidence="2" id="KW-0862">Zinc</keyword>
<name>A0AAD1U4B5_EUPCR</name>
<dbReference type="SUPFAM" id="SSF57802">
    <property type="entry name" value="Rubredoxin-like"/>
    <property type="match status" value="1"/>
</dbReference>
<keyword evidence="1" id="KW-0479">Metal-binding</keyword>
<evidence type="ECO:0000256" key="2">
    <source>
        <dbReference type="ARBA" id="ARBA00022833"/>
    </source>
</evidence>
<evidence type="ECO:0000256" key="3">
    <source>
        <dbReference type="SAM" id="MobiDB-lite"/>
    </source>
</evidence>
<feature type="region of interest" description="Disordered" evidence="3">
    <location>
        <begin position="641"/>
        <end position="701"/>
    </location>
</feature>
<comment type="caution">
    <text evidence="4">The sequence shown here is derived from an EMBL/GenBank/DDBJ whole genome shotgun (WGS) entry which is preliminary data.</text>
</comment>